<feature type="transmembrane region" description="Helical" evidence="7">
    <location>
        <begin position="281"/>
        <end position="304"/>
    </location>
</feature>
<comment type="similarity">
    <text evidence="2">Belongs to the polysaccharide synthase family.</text>
</comment>
<evidence type="ECO:0000313" key="8">
    <source>
        <dbReference type="EMBL" id="CAI8966341.1"/>
    </source>
</evidence>
<dbReference type="PANTHER" id="PTHR30250:SF10">
    <property type="entry name" value="LIPOPOLYSACCHARIDE BIOSYNTHESIS PROTEIN WZXC"/>
    <property type="match status" value="1"/>
</dbReference>
<evidence type="ECO:0000313" key="9">
    <source>
        <dbReference type="Proteomes" id="UP001162030"/>
    </source>
</evidence>
<evidence type="ECO:0000256" key="3">
    <source>
        <dbReference type="ARBA" id="ARBA00022475"/>
    </source>
</evidence>
<feature type="transmembrane region" description="Helical" evidence="7">
    <location>
        <begin position="12"/>
        <end position="33"/>
    </location>
</feature>
<evidence type="ECO:0000256" key="6">
    <source>
        <dbReference type="ARBA" id="ARBA00023136"/>
    </source>
</evidence>
<evidence type="ECO:0000256" key="5">
    <source>
        <dbReference type="ARBA" id="ARBA00022989"/>
    </source>
</evidence>
<keyword evidence="3" id="KW-1003">Cell membrane</keyword>
<dbReference type="InterPro" id="IPR050833">
    <property type="entry name" value="Poly_Biosynth_Transport"/>
</dbReference>
<dbReference type="Pfam" id="PF13440">
    <property type="entry name" value="Polysacc_synt_3"/>
    <property type="match status" value="1"/>
</dbReference>
<feature type="transmembrane region" description="Helical" evidence="7">
    <location>
        <begin position="39"/>
        <end position="64"/>
    </location>
</feature>
<feature type="transmembrane region" description="Helical" evidence="7">
    <location>
        <begin position="168"/>
        <end position="187"/>
    </location>
</feature>
<feature type="transmembrane region" description="Helical" evidence="7">
    <location>
        <begin position="111"/>
        <end position="131"/>
    </location>
</feature>
<evidence type="ECO:0000256" key="1">
    <source>
        <dbReference type="ARBA" id="ARBA00004651"/>
    </source>
</evidence>
<feature type="transmembrane region" description="Helical" evidence="7">
    <location>
        <begin position="143"/>
        <end position="162"/>
    </location>
</feature>
<organism evidence="8 9">
    <name type="scientific">Methylocaldum szegediense</name>
    <dbReference type="NCBI Taxonomy" id="73780"/>
    <lineage>
        <taxon>Bacteria</taxon>
        <taxon>Pseudomonadati</taxon>
        <taxon>Pseudomonadota</taxon>
        <taxon>Gammaproteobacteria</taxon>
        <taxon>Methylococcales</taxon>
        <taxon>Methylococcaceae</taxon>
        <taxon>Methylocaldum</taxon>
    </lineage>
</organism>
<reference evidence="8 9" key="1">
    <citation type="submission" date="2023-03" db="EMBL/GenBank/DDBJ databases">
        <authorList>
            <person name="Pearce D."/>
        </authorList>
    </citation>
    <scope>NUCLEOTIDE SEQUENCE [LARGE SCALE GENOMIC DNA]</scope>
    <source>
        <strain evidence="8">Msz</strain>
    </source>
</reference>
<evidence type="ECO:0000256" key="4">
    <source>
        <dbReference type="ARBA" id="ARBA00022692"/>
    </source>
</evidence>
<keyword evidence="9" id="KW-1185">Reference proteome</keyword>
<name>A0ABN8XDY4_9GAMM</name>
<evidence type="ECO:0000256" key="2">
    <source>
        <dbReference type="ARBA" id="ARBA00007430"/>
    </source>
</evidence>
<dbReference type="RefSeq" id="WP_026610054.1">
    <property type="nucleotide sequence ID" value="NZ_OX458333.1"/>
</dbReference>
<gene>
    <name evidence="8" type="ORF">MSZNOR_4775</name>
</gene>
<keyword evidence="6 7" id="KW-0472">Membrane</keyword>
<dbReference type="CDD" id="cd13127">
    <property type="entry name" value="MATE_tuaB_like"/>
    <property type="match status" value="1"/>
</dbReference>
<dbReference type="EMBL" id="OX458333">
    <property type="protein sequence ID" value="CAI8966341.1"/>
    <property type="molecule type" value="Genomic_DNA"/>
</dbReference>
<evidence type="ECO:0000256" key="7">
    <source>
        <dbReference type="SAM" id="Phobius"/>
    </source>
</evidence>
<feature type="transmembrane region" description="Helical" evidence="7">
    <location>
        <begin position="380"/>
        <end position="397"/>
    </location>
</feature>
<comment type="subcellular location">
    <subcellularLocation>
        <location evidence="1">Cell membrane</location>
        <topology evidence="1">Multi-pass membrane protein</topology>
    </subcellularLocation>
</comment>
<accession>A0ABN8XDY4</accession>
<feature type="transmembrane region" description="Helical" evidence="7">
    <location>
        <begin position="442"/>
        <end position="465"/>
    </location>
</feature>
<feature type="transmembrane region" description="Helical" evidence="7">
    <location>
        <begin position="409"/>
        <end position="430"/>
    </location>
</feature>
<dbReference type="PANTHER" id="PTHR30250">
    <property type="entry name" value="PST FAMILY PREDICTED COLANIC ACID TRANSPORTER"/>
    <property type="match status" value="1"/>
</dbReference>
<feature type="transmembrane region" description="Helical" evidence="7">
    <location>
        <begin position="76"/>
        <end position="99"/>
    </location>
</feature>
<keyword evidence="4 7" id="KW-0812">Transmembrane</keyword>
<proteinExistence type="inferred from homology"/>
<dbReference type="Proteomes" id="UP001162030">
    <property type="component" value="Chromosome"/>
</dbReference>
<protein>
    <submittedName>
        <fullName evidence="8">Lipopolysaccharide biosynthesis protein WzxC</fullName>
    </submittedName>
</protein>
<keyword evidence="5 7" id="KW-1133">Transmembrane helix</keyword>
<sequence>MTVIRRALIISFVERYGLVALALVSNILVARLLTPAEIGLYSVSLAIISIGQVVRDFGIGSYLIQEKNLTEAHIRTAFGISLTIGFGLFGIFHIGAPHISRFYNNEDMSELIKLISLNFLLLPFCSISVSLLRREMQFGRLMFVNLTGGVVGFIVTIYSALTGHGAESPAFGAIASNVSIGITSWLARKAHKMLLPGFSEWRSIARFGGQSSLAAIVTSIAMDINDLVVGKVMDFTSVAIMSRAQGLMNLFHRDTMLAIRNVAFPAFAKAYREGENLEERYIKSVAAVTAVAWPFYGFIALYPLEILRVMFGPQWDAAAELVPIFSLAGAIASTFTLIPSVVLATGRVAITTRMELILQPVRAGLIISAAIFYKTVWACAIGFLIAFSLAVPLFYYFKAKCIRNNFKSLLKELWLSAKITTFCLALPAGLDYYLTNKGFQLANFWHLFSLGCLTGFMWLIALFLFKHPLTAALSFQKTAAKNPFSA</sequence>
<feature type="transmembrane region" description="Helical" evidence="7">
    <location>
        <begin position="324"/>
        <end position="344"/>
    </location>
</feature>